<comment type="catalytic activity">
    <reaction evidence="1">
        <text>ATP + H2O = ADP + phosphate + H(+)</text>
        <dbReference type="Rhea" id="RHEA:13065"/>
        <dbReference type="ChEBI" id="CHEBI:15377"/>
        <dbReference type="ChEBI" id="CHEBI:15378"/>
        <dbReference type="ChEBI" id="CHEBI:30616"/>
        <dbReference type="ChEBI" id="CHEBI:43474"/>
        <dbReference type="ChEBI" id="CHEBI:456216"/>
        <dbReference type="EC" id="5.6.2.3"/>
    </reaction>
</comment>
<dbReference type="GeneID" id="113687212"/>
<proteinExistence type="inferred from homology"/>
<protein>
    <recommendedName>
        <fullName evidence="1">ATP-dependent DNA helicase</fullName>
        <ecNumber evidence="1">5.6.2.3</ecNumber>
    </recommendedName>
</protein>
<dbReference type="RefSeq" id="XP_027060682.2">
    <property type="nucleotide sequence ID" value="XM_027204881.2"/>
</dbReference>
<keyword evidence="1" id="KW-0233">DNA recombination</keyword>
<reference evidence="4" key="1">
    <citation type="journal article" date="2025" name="Foods">
        <title>Unveiling the Microbial Signatures of Arabica Coffee Cherries: Insights into Ripeness Specific Diversity, Functional Traits, and Implications for Quality and Safety.</title>
        <authorList>
            <consortium name="RefSeq"/>
            <person name="Tenea G.N."/>
            <person name="Cifuentes V."/>
            <person name="Reyes P."/>
            <person name="Cevallos-Vallejos M."/>
        </authorList>
    </citation>
    <scope>NUCLEOTIDE SEQUENCE [LARGE SCALE GENOMIC DNA]</scope>
</reference>
<dbReference type="EC" id="5.6.2.3" evidence="1"/>
<keyword evidence="4" id="KW-1185">Reference proteome</keyword>
<keyword evidence="1" id="KW-0347">Helicase</keyword>
<keyword evidence="1" id="KW-0227">DNA damage</keyword>
<sequence>MSFDDLLTVNGQKMNCFREAALNLGLLQSDTYIEDTLEEAAVFQMPSSLRLLFATVLVHCTPTDPRLLWHKFEQQLCSDYQRSQELYHYSFTEIRNKVLKDISTLLEQMGKNIDDYHLVPNTLRAAYHEQLTKEIDSERNIEVLPEDLLLSFKLNTQQRHAYDLILHAISSSAGQSFFIDGPGGTGKTFLYRSLLATLRSQGHVAIAVATSGVAASVLPGGRTAHSRFKIPLDLSTNKTCQISKQGSVARLLFESKLILWDEASMAKRETIEAFDDFLKDIMESELPFGGKVIVFGGDFRQTLPVIEKASKRTLIDASLPNSPIWNKFHMLKLTENMRAILDPAFSEFLLRVGEGREPVDPQGQITLPNDIVIPYYEKEESLNRLIQSVFPDLLAYSNDPYTMINMCILTPKNSSVDELNDIMITRFPGNLHVYVSSDKTVDQRHQGDYEDFLNSQNPKGLPPHKLLLKENCPLILLRNLNPVEGLCNGTRLICRELRQHTICAEIAFGQHQGKRIFLPKIPLQTSDSERNGLPFIRTQFPVRLCFALTINKSQGQTLDYVRIYLREPVFSHGQLYVALSRAKASAAVKILIVPRTFGDIKVDCKTRNVVFEEIFQLTQH</sequence>
<dbReference type="Proteomes" id="UP001652660">
    <property type="component" value="Chromosome 5e"/>
</dbReference>
<dbReference type="CDD" id="cd18809">
    <property type="entry name" value="SF1_C_RecD"/>
    <property type="match status" value="1"/>
</dbReference>
<reference evidence="5" key="2">
    <citation type="submission" date="2025-08" db="UniProtKB">
        <authorList>
            <consortium name="RefSeq"/>
        </authorList>
    </citation>
    <scope>IDENTIFICATION</scope>
    <source>
        <tissue evidence="5">Leaves</tissue>
    </source>
</reference>
<dbReference type="InterPro" id="IPR027417">
    <property type="entry name" value="P-loop_NTPase"/>
</dbReference>
<comment type="similarity">
    <text evidence="1">Belongs to the helicase family.</text>
</comment>
<dbReference type="GO" id="GO:0005524">
    <property type="term" value="F:ATP binding"/>
    <property type="evidence" value="ECO:0007669"/>
    <property type="project" value="UniProtKB-KW"/>
</dbReference>
<evidence type="ECO:0000313" key="4">
    <source>
        <dbReference type="Proteomes" id="UP001652660"/>
    </source>
</evidence>
<organism evidence="4 5">
    <name type="scientific">Coffea arabica</name>
    <name type="common">Arabian coffee</name>
    <dbReference type="NCBI Taxonomy" id="13443"/>
    <lineage>
        <taxon>Eukaryota</taxon>
        <taxon>Viridiplantae</taxon>
        <taxon>Streptophyta</taxon>
        <taxon>Embryophyta</taxon>
        <taxon>Tracheophyta</taxon>
        <taxon>Spermatophyta</taxon>
        <taxon>Magnoliopsida</taxon>
        <taxon>eudicotyledons</taxon>
        <taxon>Gunneridae</taxon>
        <taxon>Pentapetalae</taxon>
        <taxon>asterids</taxon>
        <taxon>lamiids</taxon>
        <taxon>Gentianales</taxon>
        <taxon>Rubiaceae</taxon>
        <taxon>Ixoroideae</taxon>
        <taxon>Gardenieae complex</taxon>
        <taxon>Bertiereae - Coffeeae clade</taxon>
        <taxon>Coffeeae</taxon>
        <taxon>Coffea</taxon>
    </lineage>
</organism>
<dbReference type="OrthoDB" id="1929541at2759"/>
<dbReference type="InterPro" id="IPR010285">
    <property type="entry name" value="DNA_helicase_pif1-like_DEAD"/>
</dbReference>
<dbReference type="Gene3D" id="3.40.50.300">
    <property type="entry name" value="P-loop containing nucleotide triphosphate hydrolases"/>
    <property type="match status" value="2"/>
</dbReference>
<evidence type="ECO:0000259" key="2">
    <source>
        <dbReference type="Pfam" id="PF05970"/>
    </source>
</evidence>
<dbReference type="GO" id="GO:0043139">
    <property type="term" value="F:5'-3' DNA helicase activity"/>
    <property type="evidence" value="ECO:0007669"/>
    <property type="project" value="UniProtKB-EC"/>
</dbReference>
<gene>
    <name evidence="5" type="primary">LOC113687212</name>
</gene>
<dbReference type="SUPFAM" id="SSF52540">
    <property type="entry name" value="P-loop containing nucleoside triphosphate hydrolases"/>
    <property type="match status" value="2"/>
</dbReference>
<dbReference type="PANTHER" id="PTHR10492:SF100">
    <property type="entry name" value="ATP-DEPENDENT DNA HELICASE"/>
    <property type="match status" value="1"/>
</dbReference>
<dbReference type="Pfam" id="PF05970">
    <property type="entry name" value="PIF1"/>
    <property type="match status" value="1"/>
</dbReference>
<comment type="cofactor">
    <cofactor evidence="1">
        <name>Mg(2+)</name>
        <dbReference type="ChEBI" id="CHEBI:18420"/>
    </cofactor>
</comment>
<feature type="domain" description="DNA helicase Pif1-like DEAD-box helicase" evidence="2">
    <location>
        <begin position="153"/>
        <end position="357"/>
    </location>
</feature>
<dbReference type="AlphaFoldDB" id="A0A6P6S5I5"/>
<dbReference type="GO" id="GO:0006281">
    <property type="term" value="P:DNA repair"/>
    <property type="evidence" value="ECO:0007669"/>
    <property type="project" value="UniProtKB-KW"/>
</dbReference>
<keyword evidence="1" id="KW-0378">Hydrolase</keyword>
<dbReference type="InterPro" id="IPR049163">
    <property type="entry name" value="Pif1-like_2B_dom"/>
</dbReference>
<keyword evidence="1" id="KW-0547">Nucleotide-binding</keyword>
<keyword evidence="1" id="KW-0067">ATP-binding</keyword>
<dbReference type="GO" id="GO:0006310">
    <property type="term" value="P:DNA recombination"/>
    <property type="evidence" value="ECO:0007669"/>
    <property type="project" value="UniProtKB-KW"/>
</dbReference>
<dbReference type="Pfam" id="PF21530">
    <property type="entry name" value="Pif1_2B_dom"/>
    <property type="match status" value="1"/>
</dbReference>
<evidence type="ECO:0000259" key="3">
    <source>
        <dbReference type="Pfam" id="PF21530"/>
    </source>
</evidence>
<keyword evidence="1" id="KW-0234">DNA repair</keyword>
<name>A0A6P6S5I5_COFAR</name>
<dbReference type="GO" id="GO:0000723">
    <property type="term" value="P:telomere maintenance"/>
    <property type="evidence" value="ECO:0007669"/>
    <property type="project" value="InterPro"/>
</dbReference>
<dbReference type="GO" id="GO:0016787">
    <property type="term" value="F:hydrolase activity"/>
    <property type="evidence" value="ECO:0007669"/>
    <property type="project" value="UniProtKB-KW"/>
</dbReference>
<evidence type="ECO:0000313" key="5">
    <source>
        <dbReference type="RefSeq" id="XP_027060682.2"/>
    </source>
</evidence>
<accession>A0A6P6S5I5</accession>
<feature type="domain" description="DNA helicase Pif1-like 2B" evidence="3">
    <location>
        <begin position="451"/>
        <end position="496"/>
    </location>
</feature>
<evidence type="ECO:0000256" key="1">
    <source>
        <dbReference type="RuleBase" id="RU363044"/>
    </source>
</evidence>
<dbReference type="PANTHER" id="PTHR10492">
    <property type="match status" value="1"/>
</dbReference>